<dbReference type="PROSITE" id="PS50975">
    <property type="entry name" value="ATP_GRASP"/>
    <property type="match status" value="1"/>
</dbReference>
<dbReference type="Gene3D" id="3.30.1490.20">
    <property type="entry name" value="ATP-grasp fold, A domain"/>
    <property type="match status" value="1"/>
</dbReference>
<evidence type="ECO:0000313" key="3">
    <source>
        <dbReference type="EMBL" id="SEH10511.1"/>
    </source>
</evidence>
<dbReference type="Proteomes" id="UP000222056">
    <property type="component" value="Unassembled WGS sequence"/>
</dbReference>
<dbReference type="InterPro" id="IPR013815">
    <property type="entry name" value="ATP_grasp_subdomain_1"/>
</dbReference>
<protein>
    <submittedName>
        <fullName evidence="3">Carbamoyl-phosphate synthase large subunit</fullName>
    </submittedName>
</protein>
<proteinExistence type="predicted"/>
<dbReference type="STRING" id="29539.SAMN02745716_0370"/>
<name>A0A1H6FI51_THEAL</name>
<accession>A0A1H6FI51</accession>
<keyword evidence="1" id="KW-0547">Nucleotide-binding</keyword>
<keyword evidence="4" id="KW-1185">Reference proteome</keyword>
<gene>
    <name evidence="3" type="ORF">SAMN02745716_0370</name>
</gene>
<reference evidence="4" key="1">
    <citation type="submission" date="2016-10" db="EMBL/GenBank/DDBJ databases">
        <authorList>
            <person name="Varghese N."/>
            <person name="Submissions S."/>
        </authorList>
    </citation>
    <scope>NUCLEOTIDE SEQUENCE [LARGE SCALE GENOMIC DNA]</scope>
    <source>
        <strain evidence="4">ATCC 35263</strain>
    </source>
</reference>
<dbReference type="Gene3D" id="3.40.50.20">
    <property type="match status" value="1"/>
</dbReference>
<dbReference type="SUPFAM" id="SSF56059">
    <property type="entry name" value="Glutathione synthetase ATP-binding domain-like"/>
    <property type="match status" value="1"/>
</dbReference>
<sequence>MIRVLVTGAGGPAGVNFVRSLRAAPEPFYIVGTDTNRFHLEWPPLDAAYEAPPCDDPRYLDFLLDVIERERIDFVHPQPDAEVRAISELRERLPAKTFLPSVETVRICQDKRRSGELWQRAGVLRAPSLAVRDRADLERAAELLGVPFWLRASAGAGGLAATPVHDLEAGWHWLRYWQISRPAIEFVAQELLPGANLAFTSLWCEGELVCAQVRERLEYIYPHLAPSGVTGTPSIAVTRDRPDVEQLAVRAVRAIDPRATGIFCVDLKEDAEGVPRPTEINCGRFFTTSYFFTAAGLNIPHLYVRMAFGERPSPADLARLPEGLYWIRHIDCPALLRRASELRARAHVYA</sequence>
<dbReference type="GO" id="GO:0005524">
    <property type="term" value="F:ATP binding"/>
    <property type="evidence" value="ECO:0007669"/>
    <property type="project" value="UniProtKB-UniRule"/>
</dbReference>
<organism evidence="3 4">
    <name type="scientific">Thermoleophilum album</name>
    <dbReference type="NCBI Taxonomy" id="29539"/>
    <lineage>
        <taxon>Bacteria</taxon>
        <taxon>Bacillati</taxon>
        <taxon>Actinomycetota</taxon>
        <taxon>Thermoleophilia</taxon>
        <taxon>Thermoleophilales</taxon>
        <taxon>Thermoleophilaceae</taxon>
        <taxon>Thermoleophilum</taxon>
    </lineage>
</organism>
<dbReference type="InterPro" id="IPR011761">
    <property type="entry name" value="ATP-grasp"/>
</dbReference>
<evidence type="ECO:0000256" key="1">
    <source>
        <dbReference type="PROSITE-ProRule" id="PRU00409"/>
    </source>
</evidence>
<dbReference type="RefSeq" id="WP_093115701.1">
    <property type="nucleotide sequence ID" value="NZ_FNWJ01000001.1"/>
</dbReference>
<feature type="domain" description="ATP-grasp" evidence="2">
    <location>
        <begin position="115"/>
        <end position="308"/>
    </location>
</feature>
<dbReference type="AlphaFoldDB" id="A0A1H6FI51"/>
<evidence type="ECO:0000259" key="2">
    <source>
        <dbReference type="PROSITE" id="PS50975"/>
    </source>
</evidence>
<dbReference type="Gene3D" id="3.30.470.20">
    <property type="entry name" value="ATP-grasp fold, B domain"/>
    <property type="match status" value="1"/>
</dbReference>
<dbReference type="OrthoDB" id="24041at2"/>
<dbReference type="EMBL" id="FNWJ01000001">
    <property type="protein sequence ID" value="SEH10511.1"/>
    <property type="molecule type" value="Genomic_DNA"/>
</dbReference>
<keyword evidence="1" id="KW-0067">ATP-binding</keyword>
<dbReference type="GO" id="GO:0046872">
    <property type="term" value="F:metal ion binding"/>
    <property type="evidence" value="ECO:0007669"/>
    <property type="project" value="InterPro"/>
</dbReference>
<evidence type="ECO:0000313" key="4">
    <source>
        <dbReference type="Proteomes" id="UP000222056"/>
    </source>
</evidence>